<dbReference type="SUPFAM" id="SSF56112">
    <property type="entry name" value="Protein kinase-like (PK-like)"/>
    <property type="match status" value="1"/>
</dbReference>
<evidence type="ECO:0000256" key="14">
    <source>
        <dbReference type="ARBA" id="ARBA00049067"/>
    </source>
</evidence>
<organism evidence="18 19">
    <name type="scientific">Streptomyces malaysiensis</name>
    <dbReference type="NCBI Taxonomy" id="92644"/>
    <lineage>
        <taxon>Bacteria</taxon>
        <taxon>Bacillati</taxon>
        <taxon>Actinomycetota</taxon>
        <taxon>Actinomycetes</taxon>
        <taxon>Kitasatosporales</taxon>
        <taxon>Streptomycetaceae</taxon>
        <taxon>Streptomyces</taxon>
        <taxon>Streptomyces violaceusniger group</taxon>
    </lineage>
</organism>
<evidence type="ECO:0000256" key="8">
    <source>
        <dbReference type="ARBA" id="ARBA00022741"/>
    </source>
</evidence>
<evidence type="ECO:0000256" key="1">
    <source>
        <dbReference type="ARBA" id="ARBA00004964"/>
    </source>
</evidence>
<comment type="catalytic activity">
    <reaction evidence="14">
        <text>D-maltose + ATP = alpha-maltose 1-phosphate + ADP + H(+)</text>
        <dbReference type="Rhea" id="RHEA:31915"/>
        <dbReference type="ChEBI" id="CHEBI:15378"/>
        <dbReference type="ChEBI" id="CHEBI:17306"/>
        <dbReference type="ChEBI" id="CHEBI:30616"/>
        <dbReference type="ChEBI" id="CHEBI:63576"/>
        <dbReference type="ChEBI" id="CHEBI:456216"/>
        <dbReference type="EC" id="2.7.1.175"/>
    </reaction>
</comment>
<evidence type="ECO:0000256" key="5">
    <source>
        <dbReference type="ARBA" id="ARBA00013882"/>
    </source>
</evidence>
<keyword evidence="9" id="KW-0418">Kinase</keyword>
<evidence type="ECO:0000256" key="2">
    <source>
        <dbReference type="ARBA" id="ARBA00006219"/>
    </source>
</evidence>
<comment type="similarity">
    <text evidence="2">Belongs to the aminoglycoside phosphotransferase family.</text>
</comment>
<gene>
    <name evidence="18" type="ORF">SMF913_28239</name>
</gene>
<dbReference type="InterPro" id="IPR040999">
    <property type="entry name" value="Mak_N_cap"/>
</dbReference>
<evidence type="ECO:0000313" key="19">
    <source>
        <dbReference type="Proteomes" id="UP000236520"/>
    </source>
</evidence>
<keyword evidence="19" id="KW-1185">Reference proteome</keyword>
<evidence type="ECO:0000259" key="16">
    <source>
        <dbReference type="Pfam" id="PF01636"/>
    </source>
</evidence>
<dbReference type="Proteomes" id="UP000236520">
    <property type="component" value="Unassembled WGS sequence"/>
</dbReference>
<evidence type="ECO:0000256" key="4">
    <source>
        <dbReference type="ARBA" id="ARBA00011962"/>
    </source>
</evidence>
<evidence type="ECO:0000256" key="11">
    <source>
        <dbReference type="ARBA" id="ARBA00023056"/>
    </source>
</evidence>
<dbReference type="GO" id="GO:0016301">
    <property type="term" value="F:kinase activity"/>
    <property type="evidence" value="ECO:0007669"/>
    <property type="project" value="UniProtKB-KW"/>
</dbReference>
<dbReference type="EMBL" id="LJIW01000002">
    <property type="protein sequence ID" value="PNG92774.1"/>
    <property type="molecule type" value="Genomic_DNA"/>
</dbReference>
<evidence type="ECO:0000256" key="7">
    <source>
        <dbReference type="ARBA" id="ARBA00022679"/>
    </source>
</evidence>
<evidence type="ECO:0000313" key="18">
    <source>
        <dbReference type="EMBL" id="PNG92774.1"/>
    </source>
</evidence>
<dbReference type="InterPro" id="IPR011009">
    <property type="entry name" value="Kinase-like_dom_sf"/>
</dbReference>
<dbReference type="Gene3D" id="3.90.1200.10">
    <property type="match status" value="1"/>
</dbReference>
<keyword evidence="12" id="KW-0119">Carbohydrate metabolism</keyword>
<dbReference type="Pfam" id="PF01636">
    <property type="entry name" value="APH"/>
    <property type="match status" value="1"/>
</dbReference>
<dbReference type="GO" id="GO:0005978">
    <property type="term" value="P:glycogen biosynthetic process"/>
    <property type="evidence" value="ECO:0007669"/>
    <property type="project" value="UniProtKB-UniPathway"/>
</dbReference>
<feature type="domain" description="Maltokinase N-terminal cap" evidence="17">
    <location>
        <begin position="51"/>
        <end position="159"/>
    </location>
</feature>
<evidence type="ECO:0000259" key="17">
    <source>
        <dbReference type="Pfam" id="PF18085"/>
    </source>
</evidence>
<dbReference type="AlphaFoldDB" id="A0A2J7YXL5"/>
<evidence type="ECO:0000256" key="10">
    <source>
        <dbReference type="ARBA" id="ARBA00022840"/>
    </source>
</evidence>
<evidence type="ECO:0000256" key="9">
    <source>
        <dbReference type="ARBA" id="ARBA00022777"/>
    </source>
</evidence>
<sequence length="515" mass="54910">MPEAPLSRGAHHPPTAVPRDQPPTSAARTAAAATAGPSGLLASLAPLLAEWLPRQRWFAGKGRPVTGFALVSATELLPWRSGGTTPGLLHLLIRAQQPEPPGHRHGSGCGHRRGTAASDCYQILLGARPALPPPLAPALIGRPSGGPLDGQTVYEALLDPRLTTLLLERLRMPGRLGPLRFVREPSSAIPSALTPRVMTAEQSNSSVVYGDTYILKLFRRVSPGTNPDLELPLALAHTGCARVPAPAAWFEAEPPAEGAGPRPEPFTLGVLQPFLAGSRDGWQLALDALAARGDFTDAARALGHATAEVHLAMARALPTSVLRRPQIEHLAAAMSERLDSAAAAVPALQPYRAALHGAYEDLAALGHAGRTWPAQRIHGDLHLGQALLSGDDGEAGSGGGRWSLIDFEGEPSRPLAERRRPQPPVRDIAGMLRSFDYAAAVGRHERPQEWAGRTRAAYCAGYAEASGADPRDEPELLRAHETDKAVYEVLYEARHRPDWLSVPMTAIRRLAAPRA</sequence>
<proteinExistence type="inferred from homology"/>
<comment type="caution">
    <text evidence="18">The sequence shown here is derived from an EMBL/GenBank/DDBJ whole genome shotgun (WGS) entry which is preliminary data.</text>
</comment>
<dbReference type="UniPathway" id="UPA00164"/>
<protein>
    <recommendedName>
        <fullName evidence="5">Maltokinase</fullName>
        <ecNumber evidence="4">2.7.1.175</ecNumber>
    </recommendedName>
    <alternativeName>
        <fullName evidence="13">Maltose-1-phosphate synthase</fullName>
    </alternativeName>
</protein>
<keyword evidence="11" id="KW-0320">Glycogen biosynthesis</keyword>
<evidence type="ECO:0000256" key="12">
    <source>
        <dbReference type="ARBA" id="ARBA00023277"/>
    </source>
</evidence>
<evidence type="ECO:0000256" key="6">
    <source>
        <dbReference type="ARBA" id="ARBA00022600"/>
    </source>
</evidence>
<dbReference type="InterPro" id="IPR002575">
    <property type="entry name" value="Aminoglycoside_PTrfase"/>
</dbReference>
<feature type="domain" description="Aminoglycoside phosphotransferase" evidence="16">
    <location>
        <begin position="202"/>
        <end position="465"/>
    </location>
</feature>
<keyword evidence="6" id="KW-0321">Glycogen metabolism</keyword>
<dbReference type="EC" id="2.7.1.175" evidence="4"/>
<name>A0A2J7YXL5_STRMQ</name>
<keyword evidence="10" id="KW-0067">ATP-binding</keyword>
<dbReference type="GeneID" id="303174557"/>
<evidence type="ECO:0000256" key="3">
    <source>
        <dbReference type="ARBA" id="ARBA00011245"/>
    </source>
</evidence>
<dbReference type="GO" id="GO:0005524">
    <property type="term" value="F:ATP binding"/>
    <property type="evidence" value="ECO:0007669"/>
    <property type="project" value="UniProtKB-KW"/>
</dbReference>
<reference evidence="18 19" key="1">
    <citation type="submission" date="2015-09" db="EMBL/GenBank/DDBJ databases">
        <title>Genome sequence, genome mining and natural product profiling of a biocontrol bacterium Streptomyces malaysiensis F913.</title>
        <authorList>
            <person name="Xu Y."/>
            <person name="Wei J."/>
            <person name="Xie J."/>
            <person name="Li T."/>
            <person name="Zhou Z."/>
        </authorList>
    </citation>
    <scope>NUCLEOTIDE SEQUENCE [LARGE SCALE GENOMIC DNA]</scope>
    <source>
        <strain evidence="18 19">F913</strain>
    </source>
</reference>
<keyword evidence="8" id="KW-0547">Nucleotide-binding</keyword>
<comment type="subunit">
    <text evidence="3">Monomer.</text>
</comment>
<keyword evidence="7" id="KW-0808">Transferase</keyword>
<comment type="pathway">
    <text evidence="1">Glycan biosynthesis; glycogen biosynthesis.</text>
</comment>
<dbReference type="Pfam" id="PF18085">
    <property type="entry name" value="Mak_N_cap"/>
    <property type="match status" value="1"/>
</dbReference>
<evidence type="ECO:0000256" key="15">
    <source>
        <dbReference type="SAM" id="MobiDB-lite"/>
    </source>
</evidence>
<dbReference type="RefSeq" id="WP_079259043.1">
    <property type="nucleotide sequence ID" value="NZ_BAAAHF010000005.1"/>
</dbReference>
<evidence type="ECO:0000256" key="13">
    <source>
        <dbReference type="ARBA" id="ARBA00031251"/>
    </source>
</evidence>
<feature type="region of interest" description="Disordered" evidence="15">
    <location>
        <begin position="1"/>
        <end position="24"/>
    </location>
</feature>
<accession>A0A2J7YXL5</accession>